<evidence type="ECO:0000313" key="4">
    <source>
        <dbReference type="Proteomes" id="UP000823941"/>
    </source>
</evidence>
<feature type="region of interest" description="Disordered" evidence="1">
    <location>
        <begin position="392"/>
        <end position="416"/>
    </location>
</feature>
<keyword evidence="4" id="KW-1185">Reference proteome</keyword>
<dbReference type="SUPFAM" id="SSF81383">
    <property type="entry name" value="F-box domain"/>
    <property type="match status" value="1"/>
</dbReference>
<evidence type="ECO:0000259" key="2">
    <source>
        <dbReference type="PROSITE" id="PS50181"/>
    </source>
</evidence>
<accession>A0ABQ7PYU7</accession>
<sequence length="628" mass="72884">MNIVELPDDVLLIIVKKLDFRAQYNLMQTCLRLQRIVCYKGVMRECDFSRSKLATIESFNLLFFHHVAKNLHELNLYAVPDLSKASLLPALTNLKQLKTLDVSYTDITIPDMRKIHSICPTIKNVKVTLVFDEKFLKKQKRKSMINKKVLSKCRDAFKHFEKVTFVGSPRNILYSDIPLYLLENSESLKEMNLAAVPMSDPSLYDAEDSCKSLQSPSIIAVNVRDWSGFENYTYRSSYIYALHETNLYKLMSIQETEFIIMKRNKQFGSIYASNAFKELIIKYFLTLYPNEYVEIRDCCFYNLKSIRVAILDNDPQRQKYLLSSSIEISRHSLMLFFDKTKTTFNEAFNTKILKQIEEFLPHYHDSPAYKKLQEIDTTSWNMVYVDGNKKLPKPKTAQQAKKIPSEEKMPDIPTLDPQLKNKNSLKLTVYCKLLKSPLSVSPTSDTLRKITFLNLTGPDVRVDSDFVKVLFENATKLETLNMETADQLCPLESIQCCASLRHIRLVVVNRSYVYQRQENVHLIKELAKCNRLEIVQLIGIYVAADDDWNLLVRECYNMYSLYLSLMASDSDGSKLLAYINKLKMKYDRPCLNVVLSGWYKAGYVAYKDVFELVPSQTCTRPDYLEDMF</sequence>
<dbReference type="PROSITE" id="PS50181">
    <property type="entry name" value="FBOX"/>
    <property type="match status" value="1"/>
</dbReference>
<dbReference type="SUPFAM" id="SSF52047">
    <property type="entry name" value="RNI-like"/>
    <property type="match status" value="1"/>
</dbReference>
<evidence type="ECO:0000313" key="3">
    <source>
        <dbReference type="EMBL" id="KAG7297679.1"/>
    </source>
</evidence>
<gene>
    <name evidence="3" type="ORF">JYU34_018396</name>
</gene>
<feature type="domain" description="F-box" evidence="2">
    <location>
        <begin position="1"/>
        <end position="37"/>
    </location>
</feature>
<reference evidence="3 4" key="1">
    <citation type="submission" date="2021-06" db="EMBL/GenBank/DDBJ databases">
        <title>A haploid diamondback moth (Plutella xylostella L.) genome assembly resolves 31 chromosomes and identifies a diamide resistance mutation.</title>
        <authorList>
            <person name="Ward C.M."/>
            <person name="Perry K.D."/>
            <person name="Baker G."/>
            <person name="Powis K."/>
            <person name="Heckel D.G."/>
            <person name="Baxter S.W."/>
        </authorList>
    </citation>
    <scope>NUCLEOTIDE SEQUENCE [LARGE SCALE GENOMIC DNA]</scope>
    <source>
        <strain evidence="3 4">LV</strain>
        <tissue evidence="3">Single pupa</tissue>
    </source>
</reference>
<evidence type="ECO:0000256" key="1">
    <source>
        <dbReference type="SAM" id="MobiDB-lite"/>
    </source>
</evidence>
<proteinExistence type="predicted"/>
<dbReference type="Gene3D" id="3.80.10.10">
    <property type="entry name" value="Ribonuclease Inhibitor"/>
    <property type="match status" value="2"/>
</dbReference>
<protein>
    <recommendedName>
        <fullName evidence="2">F-box domain-containing protein</fullName>
    </recommendedName>
</protein>
<dbReference type="Pfam" id="PF00646">
    <property type="entry name" value="F-box"/>
    <property type="match status" value="1"/>
</dbReference>
<dbReference type="InterPro" id="IPR001810">
    <property type="entry name" value="F-box_dom"/>
</dbReference>
<dbReference type="EMBL" id="JAHIBW010000025">
    <property type="protein sequence ID" value="KAG7297679.1"/>
    <property type="molecule type" value="Genomic_DNA"/>
</dbReference>
<dbReference type="CDD" id="cd09917">
    <property type="entry name" value="F-box_SF"/>
    <property type="match status" value="1"/>
</dbReference>
<comment type="caution">
    <text evidence="3">The sequence shown here is derived from an EMBL/GenBank/DDBJ whole genome shotgun (WGS) entry which is preliminary data.</text>
</comment>
<dbReference type="InterPro" id="IPR032675">
    <property type="entry name" value="LRR_dom_sf"/>
</dbReference>
<organism evidence="3 4">
    <name type="scientific">Plutella xylostella</name>
    <name type="common">Diamondback moth</name>
    <name type="synonym">Plutella maculipennis</name>
    <dbReference type="NCBI Taxonomy" id="51655"/>
    <lineage>
        <taxon>Eukaryota</taxon>
        <taxon>Metazoa</taxon>
        <taxon>Ecdysozoa</taxon>
        <taxon>Arthropoda</taxon>
        <taxon>Hexapoda</taxon>
        <taxon>Insecta</taxon>
        <taxon>Pterygota</taxon>
        <taxon>Neoptera</taxon>
        <taxon>Endopterygota</taxon>
        <taxon>Lepidoptera</taxon>
        <taxon>Glossata</taxon>
        <taxon>Ditrysia</taxon>
        <taxon>Yponomeutoidea</taxon>
        <taxon>Plutellidae</taxon>
        <taxon>Plutella</taxon>
    </lineage>
</organism>
<name>A0ABQ7PYU7_PLUXY</name>
<dbReference type="Proteomes" id="UP000823941">
    <property type="component" value="Chromosome 25"/>
</dbReference>
<dbReference type="InterPro" id="IPR036047">
    <property type="entry name" value="F-box-like_dom_sf"/>
</dbReference>